<dbReference type="Proteomes" id="UP000316733">
    <property type="component" value="Segment"/>
</dbReference>
<dbReference type="EMBL" id="MK797984">
    <property type="protein sequence ID" value="QCG75918.1"/>
    <property type="molecule type" value="Genomic_DNA"/>
</dbReference>
<reference evidence="2" key="1">
    <citation type="journal article" date="2020" name="bioRxiv">
        <title>Integrative omics analysis of Pseudomonas aeruginosa virus PA5oct highlights the molecular complexity of jumbo phages.</title>
        <authorList>
            <person name="Lood C."/>
            <person name="Danis-Wlodarczyk K."/>
            <person name="Blasdel B.G."/>
            <person name="Jang H.B."/>
            <person name="Vandenheuvel D."/>
            <person name="Briers Y."/>
            <person name="Noben J.-P."/>
            <person name="van Noort V."/>
            <person name="Drulis-Kawa Z."/>
            <person name="Lavigne R."/>
        </authorList>
    </citation>
    <scope>NUCLEOTIDE SEQUENCE [LARGE SCALE GENOMIC DNA]</scope>
</reference>
<accession>A0A4Y1LU42</accession>
<keyword evidence="2" id="KW-1185">Reference proteome</keyword>
<gene>
    <name evidence="1" type="ORF">EST35_0034</name>
</gene>
<sequence>MLCKEQISSSFLGIIAYTLYLNGHKNFQRTFEIFS</sequence>
<evidence type="ECO:0000313" key="2">
    <source>
        <dbReference type="Proteomes" id="UP000316733"/>
    </source>
</evidence>
<protein>
    <submittedName>
        <fullName evidence="1">Uncharacterized protein</fullName>
    </submittedName>
</protein>
<name>A0A4Y1LU42_9CAUD</name>
<proteinExistence type="predicted"/>
<organism evidence="1 2">
    <name type="scientific">Pseudomonas phage vB_PaeM_PA5oct</name>
    <dbReference type="NCBI Taxonomy" id="2163605"/>
    <lineage>
        <taxon>Viruses</taxon>
        <taxon>Duplodnaviria</taxon>
        <taxon>Heunggongvirae</taxon>
        <taxon>Uroviricota</taxon>
        <taxon>Caudoviricetes</taxon>
        <taxon>Arenbergviridae</taxon>
        <taxon>Wroclawvirus</taxon>
        <taxon>Wroclawvirus PA5oct</taxon>
    </lineage>
</organism>
<evidence type="ECO:0000313" key="1">
    <source>
        <dbReference type="EMBL" id="QCG75918.1"/>
    </source>
</evidence>